<feature type="domain" description="Methyl-accepting transducer" evidence="6">
    <location>
        <begin position="712"/>
        <end position="941"/>
    </location>
</feature>
<dbReference type="Gene3D" id="3.30.450.40">
    <property type="match status" value="1"/>
</dbReference>
<dbReference type="InterPro" id="IPR004089">
    <property type="entry name" value="MCPsignal_dom"/>
</dbReference>
<dbReference type="PANTHER" id="PTHR32089:SF112">
    <property type="entry name" value="LYSOZYME-LIKE PROTEIN-RELATED"/>
    <property type="match status" value="1"/>
</dbReference>
<dbReference type="RefSeq" id="WP_149108718.1">
    <property type="nucleotide sequence ID" value="NZ_CP042425.1"/>
</dbReference>
<dbReference type="InterPro" id="IPR003018">
    <property type="entry name" value="GAF"/>
</dbReference>
<dbReference type="SUPFAM" id="SSF158472">
    <property type="entry name" value="HAMP domain-like"/>
    <property type="match status" value="1"/>
</dbReference>
<dbReference type="Pfam" id="PF00015">
    <property type="entry name" value="MCPsignal"/>
    <property type="match status" value="1"/>
</dbReference>
<feature type="region of interest" description="Disordered" evidence="4">
    <location>
        <begin position="993"/>
        <end position="1047"/>
    </location>
</feature>
<dbReference type="SUPFAM" id="SSF58104">
    <property type="entry name" value="Methyl-accepting chemotaxis protein (MCP) signaling domain"/>
    <property type="match status" value="1"/>
</dbReference>
<dbReference type="Gene3D" id="1.10.287.950">
    <property type="entry name" value="Methyl-accepting chemotaxis protein"/>
    <property type="match status" value="1"/>
</dbReference>
<dbReference type="InterPro" id="IPR029016">
    <property type="entry name" value="GAF-like_dom_sf"/>
</dbReference>
<sequence>MRLPPAFAFRSLRTKLMACIFLVGGLPLLVAGILFDQRSRADLLRINGLTLTNRAKDTIELIDRNLFERYGDAQAYAINPMARGTPAEITRAINSYTTTYGMYDLMVVADTDGTILAVNTVDADGKPLDTARLLGRSVKGESWFEDCIHGRVQPGETSVHDVATDPLVAEVYHTKGVSMTFAAPILGDDGKPVRVWSNRLSWSRSVVQIVQDQRDQATADNMTLETQLVSQSGLVLDDLDPAAVLKVNLRDTGLGAAAAFARGGAGVVEEGDGRRGTIQLHAYSASPGFQSYKGFGWGVIVRQEKSEVLAVANQQRQMMAMIAVTAFLAILGLSFWLSRGIAGPINRTTRALQALADGDLTKRIAYNSTDEVGQMAAATNRALDGIQNVLAADAVNWPELAVARVREQELAVDHAAIGQMLRAVLEAKSAAEAAQVTLDSVREVFQFEYGSYWPLDAQANRLEFGLESGEICEPFRQITRASKFREGEGLNGRAWKQRDVVVVPDLSVLSDCPRVAIARQVGIKSGFSVPLIVSGRVVGTLDVLSKNPMDLSEHRVETIRSVGLLLSSALMRVEADRTRSMVESSPTGMMFADMTGIVRYCNASAMKLMKKVESYLPVPADQVIGQSLELLQRATEDRCELLLDASKLPLRSVIKIGPDHIELIVSAIHDSYRTRLGTMVTWDLITSRVASHERERNAADAMQSVLGMVATNASQLGTSADELCAVSSRMSANAEETATQANVVSAAAEEVSLNVHTVAVGIEHMGIGIKEIANNATESTRIATDAVSLAEQTTATVSKLGTSSAEIGKVVKVITSIAQQTNLLALNATIEAARAGEAGKGFAVVANEVKELARETARATEDISGKIDAIQRDTLGAVHAIAQISNVISRIYQTSTTIATAVAEQKHTTEEIDRNIHEAAKGTAEIAQNITAVAQTAQNTTEGAVLTQHAGEELNRVALFLQQLVATQHQNRSAMPHVSETIGLAAAMRPSTLGLSGSRRQTGPIRPSAAIRQQATLRRVREEPAPASPPPPRVNRLTWSDTGNGPG</sequence>
<feature type="domain" description="HAMP" evidence="7">
    <location>
        <begin position="339"/>
        <end position="391"/>
    </location>
</feature>
<reference evidence="9" key="1">
    <citation type="submission" date="2019-08" db="EMBL/GenBank/DDBJ databases">
        <title>Limnoglobus roseus gen. nov., sp. nov., a novel freshwater planctomycete with a giant genome from the family Gemmataceae.</title>
        <authorList>
            <person name="Kulichevskaya I.S."/>
            <person name="Naumoff D.G."/>
            <person name="Miroshnikov K."/>
            <person name="Ivanova A."/>
            <person name="Philippov D.A."/>
            <person name="Hakobyan A."/>
            <person name="Rijpstra I.C."/>
            <person name="Sinninghe Damste J.S."/>
            <person name="Liesack W."/>
            <person name="Dedysh S.N."/>
        </authorList>
    </citation>
    <scope>NUCLEOTIDE SEQUENCE [LARGE SCALE GENOMIC DNA]</scope>
    <source>
        <strain evidence="9">PX52</strain>
    </source>
</reference>
<dbReference type="OrthoDB" id="221239at2"/>
<evidence type="ECO:0000256" key="4">
    <source>
        <dbReference type="SAM" id="MobiDB-lite"/>
    </source>
</evidence>
<dbReference type="KEGG" id="lrs:PX52LOC_00636"/>
<feature type="compositionally biased region" description="Polar residues" evidence="4">
    <location>
        <begin position="1037"/>
        <end position="1047"/>
    </location>
</feature>
<keyword evidence="5" id="KW-0812">Transmembrane</keyword>
<keyword evidence="5" id="KW-0472">Membrane</keyword>
<dbReference type="PANTHER" id="PTHR32089">
    <property type="entry name" value="METHYL-ACCEPTING CHEMOTAXIS PROTEIN MCPB"/>
    <property type="match status" value="1"/>
</dbReference>
<evidence type="ECO:0000259" key="6">
    <source>
        <dbReference type="PROSITE" id="PS50111"/>
    </source>
</evidence>
<feature type="transmembrane region" description="Helical" evidence="5">
    <location>
        <begin position="318"/>
        <end position="337"/>
    </location>
</feature>
<dbReference type="Gene3D" id="6.10.340.10">
    <property type="match status" value="1"/>
</dbReference>
<evidence type="ECO:0000313" key="8">
    <source>
        <dbReference type="EMBL" id="QEL13778.1"/>
    </source>
</evidence>
<keyword evidence="1 3" id="KW-0807">Transducer</keyword>
<dbReference type="SMART" id="SM00065">
    <property type="entry name" value="GAF"/>
    <property type="match status" value="1"/>
</dbReference>
<protein>
    <submittedName>
        <fullName evidence="8">HAMP domain-containing protein</fullName>
    </submittedName>
</protein>
<dbReference type="GO" id="GO:0007165">
    <property type="term" value="P:signal transduction"/>
    <property type="evidence" value="ECO:0007669"/>
    <property type="project" value="UniProtKB-KW"/>
</dbReference>
<evidence type="ECO:0000256" key="1">
    <source>
        <dbReference type="ARBA" id="ARBA00023224"/>
    </source>
</evidence>
<keyword evidence="5" id="KW-1133">Transmembrane helix</keyword>
<dbReference type="SMART" id="SM00283">
    <property type="entry name" value="MA"/>
    <property type="match status" value="1"/>
</dbReference>
<dbReference type="PROSITE" id="PS50885">
    <property type="entry name" value="HAMP"/>
    <property type="match status" value="1"/>
</dbReference>
<dbReference type="PROSITE" id="PS50111">
    <property type="entry name" value="CHEMOTAXIS_TRANSDUC_2"/>
    <property type="match status" value="1"/>
</dbReference>
<evidence type="ECO:0000313" key="9">
    <source>
        <dbReference type="Proteomes" id="UP000324974"/>
    </source>
</evidence>
<dbReference type="Pfam" id="PF13185">
    <property type="entry name" value="GAF_2"/>
    <property type="match status" value="1"/>
</dbReference>
<keyword evidence="9" id="KW-1185">Reference proteome</keyword>
<dbReference type="SMART" id="SM00304">
    <property type="entry name" value="HAMP"/>
    <property type="match status" value="1"/>
</dbReference>
<dbReference type="AlphaFoldDB" id="A0A5C1A9Q4"/>
<organism evidence="8 9">
    <name type="scientific">Limnoglobus roseus</name>
    <dbReference type="NCBI Taxonomy" id="2598579"/>
    <lineage>
        <taxon>Bacteria</taxon>
        <taxon>Pseudomonadati</taxon>
        <taxon>Planctomycetota</taxon>
        <taxon>Planctomycetia</taxon>
        <taxon>Gemmatales</taxon>
        <taxon>Gemmataceae</taxon>
        <taxon>Limnoglobus</taxon>
    </lineage>
</organism>
<dbReference type="GO" id="GO:0016020">
    <property type="term" value="C:membrane"/>
    <property type="evidence" value="ECO:0007669"/>
    <property type="project" value="InterPro"/>
</dbReference>
<evidence type="ECO:0000259" key="7">
    <source>
        <dbReference type="PROSITE" id="PS50885"/>
    </source>
</evidence>
<dbReference type="CDD" id="cd06225">
    <property type="entry name" value="HAMP"/>
    <property type="match status" value="1"/>
</dbReference>
<accession>A0A5C1A9Q4</accession>
<dbReference type="Gene3D" id="3.30.450.20">
    <property type="entry name" value="PAS domain"/>
    <property type="match status" value="1"/>
</dbReference>
<dbReference type="Pfam" id="PF00672">
    <property type="entry name" value="HAMP"/>
    <property type="match status" value="1"/>
</dbReference>
<dbReference type="InterPro" id="IPR003660">
    <property type="entry name" value="HAMP_dom"/>
</dbReference>
<evidence type="ECO:0000256" key="2">
    <source>
        <dbReference type="ARBA" id="ARBA00029447"/>
    </source>
</evidence>
<feature type="transmembrane region" description="Helical" evidence="5">
    <location>
        <begin position="12"/>
        <end position="35"/>
    </location>
</feature>
<comment type="similarity">
    <text evidence="2">Belongs to the methyl-accepting chemotaxis (MCP) protein family.</text>
</comment>
<evidence type="ECO:0000256" key="5">
    <source>
        <dbReference type="SAM" id="Phobius"/>
    </source>
</evidence>
<proteinExistence type="inferred from homology"/>
<gene>
    <name evidence="8" type="ORF">PX52LOC_00636</name>
</gene>
<name>A0A5C1A9Q4_9BACT</name>
<dbReference type="EMBL" id="CP042425">
    <property type="protein sequence ID" value="QEL13778.1"/>
    <property type="molecule type" value="Genomic_DNA"/>
</dbReference>
<dbReference type="Proteomes" id="UP000324974">
    <property type="component" value="Chromosome"/>
</dbReference>
<evidence type="ECO:0000256" key="3">
    <source>
        <dbReference type="PROSITE-ProRule" id="PRU00284"/>
    </source>
</evidence>
<dbReference type="SUPFAM" id="SSF55781">
    <property type="entry name" value="GAF domain-like"/>
    <property type="match status" value="1"/>
</dbReference>